<keyword evidence="2" id="KW-0167">Capsid protein</keyword>
<dbReference type="RefSeq" id="WP_138122854.1">
    <property type="nucleotide sequence ID" value="NZ_SWLG01000001.1"/>
</dbReference>
<dbReference type="Pfam" id="PF01636">
    <property type="entry name" value="APH"/>
    <property type="match status" value="1"/>
</dbReference>
<reference evidence="2 3" key="1">
    <citation type="submission" date="2019-04" db="EMBL/GenBank/DDBJ databases">
        <title>Bacillus caeni sp. nov., a bacterium isolated from mangrove sediment.</title>
        <authorList>
            <person name="Huang H."/>
            <person name="Mo K."/>
            <person name="Hu Y."/>
        </authorList>
    </citation>
    <scope>NUCLEOTIDE SEQUENCE [LARGE SCALE GENOMIC DNA]</scope>
    <source>
        <strain evidence="2 3">HB172195</strain>
    </source>
</reference>
<dbReference type="AlphaFoldDB" id="A0A5R9F660"/>
<dbReference type="InterPro" id="IPR002575">
    <property type="entry name" value="Aminoglycoside_PTrfase"/>
</dbReference>
<dbReference type="OrthoDB" id="2379727at2"/>
<evidence type="ECO:0000313" key="2">
    <source>
        <dbReference type="EMBL" id="TLS39222.1"/>
    </source>
</evidence>
<dbReference type="GO" id="GO:0042601">
    <property type="term" value="C:endospore-forming forespore"/>
    <property type="evidence" value="ECO:0007669"/>
    <property type="project" value="TreeGrafter"/>
</dbReference>
<feature type="domain" description="Aminoglycoside phosphotransferase" evidence="1">
    <location>
        <begin position="89"/>
        <end position="261"/>
    </location>
</feature>
<dbReference type="EMBL" id="SWLG01000001">
    <property type="protein sequence ID" value="TLS39222.1"/>
    <property type="molecule type" value="Genomic_DNA"/>
</dbReference>
<keyword evidence="2" id="KW-0946">Virion</keyword>
<dbReference type="NCBIfam" id="TIGR02904">
    <property type="entry name" value="spore_ysxE"/>
    <property type="match status" value="1"/>
</dbReference>
<proteinExistence type="predicted"/>
<dbReference type="InterPro" id="IPR011009">
    <property type="entry name" value="Kinase-like_dom_sf"/>
</dbReference>
<comment type="caution">
    <text evidence="2">The sequence shown here is derived from an EMBL/GenBank/DDBJ whole genome shotgun (WGS) entry which is preliminary data.</text>
</comment>
<evidence type="ECO:0000313" key="3">
    <source>
        <dbReference type="Proteomes" id="UP000308230"/>
    </source>
</evidence>
<gene>
    <name evidence="2" type="primary">ysxE</name>
    <name evidence="2" type="ORF">FCL54_02635</name>
</gene>
<protein>
    <submittedName>
        <fullName evidence="2">Spore coat protein YsxE</fullName>
    </submittedName>
</protein>
<evidence type="ECO:0000259" key="1">
    <source>
        <dbReference type="Pfam" id="PF01636"/>
    </source>
</evidence>
<sequence length="338" mass="41151">MSEKIDSKKYSSLLFQYDLYPERVIKKKNVLKVFTKNGTYALKKTKLTRSQAEWLFHVHERLAYIGYKYYIPLYRTKYGDPFVFDQYNTYYLMPWVEDDRHYANREAMMISNLAALHNQTVKEQEYSEEIISNSYQQLTKRWEGRQLEMERYIESVEKRVYLSPFEQSFVTNFHRLMHMTDKARNHLYQWQQKVKEKKRYRSVLCHGRVSPGHFIIHQGKGFFINFDHAVLDTPVRDLAYFLRSSMRAANWNERKAKDWFTQYQERFPLYEEEKSLLASYLTYPEIVFNSVDLYRSNRQNWPQIKHVNYLVKRIEQIEKVHKVNEIILARDEEVNEED</sequence>
<organism evidence="2 3">
    <name type="scientific">Exobacillus caeni</name>
    <dbReference type="NCBI Taxonomy" id="2574798"/>
    <lineage>
        <taxon>Bacteria</taxon>
        <taxon>Bacillati</taxon>
        <taxon>Bacillota</taxon>
        <taxon>Bacilli</taxon>
        <taxon>Bacillales</taxon>
        <taxon>Guptibacillaceae</taxon>
        <taxon>Exobacillus</taxon>
    </lineage>
</organism>
<dbReference type="InterPro" id="IPR047175">
    <property type="entry name" value="CotS-like"/>
</dbReference>
<dbReference type="SUPFAM" id="SSF56112">
    <property type="entry name" value="Protein kinase-like (PK-like)"/>
    <property type="match status" value="1"/>
</dbReference>
<keyword evidence="3" id="KW-1185">Reference proteome</keyword>
<dbReference type="PANTHER" id="PTHR39179">
    <property type="entry name" value="SPORE COAT PROTEIN I"/>
    <property type="match status" value="1"/>
</dbReference>
<dbReference type="Proteomes" id="UP000308230">
    <property type="component" value="Unassembled WGS sequence"/>
</dbReference>
<dbReference type="PANTHER" id="PTHR39179:SF3">
    <property type="entry name" value="COTS-RELATED PROTEIN"/>
    <property type="match status" value="1"/>
</dbReference>
<dbReference type="InterPro" id="IPR014253">
    <property type="entry name" value="Spore_coat_YsxE"/>
</dbReference>
<accession>A0A5R9F660</accession>
<dbReference type="Gene3D" id="3.90.1200.10">
    <property type="match status" value="1"/>
</dbReference>
<name>A0A5R9F660_9BACL</name>
<dbReference type="Gene3D" id="3.30.200.20">
    <property type="entry name" value="Phosphorylase Kinase, domain 1"/>
    <property type="match status" value="1"/>
</dbReference>